<evidence type="ECO:0000313" key="3">
    <source>
        <dbReference type="Proteomes" id="UP001066276"/>
    </source>
</evidence>
<comment type="caution">
    <text evidence="2">The sequence shown here is derived from an EMBL/GenBank/DDBJ whole genome shotgun (WGS) entry which is preliminary data.</text>
</comment>
<organism evidence="2 3">
    <name type="scientific">Pleurodeles waltl</name>
    <name type="common">Iberian ribbed newt</name>
    <dbReference type="NCBI Taxonomy" id="8319"/>
    <lineage>
        <taxon>Eukaryota</taxon>
        <taxon>Metazoa</taxon>
        <taxon>Chordata</taxon>
        <taxon>Craniata</taxon>
        <taxon>Vertebrata</taxon>
        <taxon>Euteleostomi</taxon>
        <taxon>Amphibia</taxon>
        <taxon>Batrachia</taxon>
        <taxon>Caudata</taxon>
        <taxon>Salamandroidea</taxon>
        <taxon>Salamandridae</taxon>
        <taxon>Pleurodelinae</taxon>
        <taxon>Pleurodeles</taxon>
    </lineage>
</organism>
<feature type="region of interest" description="Disordered" evidence="1">
    <location>
        <begin position="41"/>
        <end position="75"/>
    </location>
</feature>
<proteinExistence type="predicted"/>
<protein>
    <submittedName>
        <fullName evidence="2">Uncharacterized protein</fullName>
    </submittedName>
</protein>
<keyword evidence="3" id="KW-1185">Reference proteome</keyword>
<reference evidence="2" key="1">
    <citation type="journal article" date="2022" name="bioRxiv">
        <title>Sequencing and chromosome-scale assembly of the giantPleurodeles waltlgenome.</title>
        <authorList>
            <person name="Brown T."/>
            <person name="Elewa A."/>
            <person name="Iarovenko S."/>
            <person name="Subramanian E."/>
            <person name="Araus A.J."/>
            <person name="Petzold A."/>
            <person name="Susuki M."/>
            <person name="Suzuki K.-i.T."/>
            <person name="Hayashi T."/>
            <person name="Toyoda A."/>
            <person name="Oliveira C."/>
            <person name="Osipova E."/>
            <person name="Leigh N.D."/>
            <person name="Simon A."/>
            <person name="Yun M.H."/>
        </authorList>
    </citation>
    <scope>NUCLEOTIDE SEQUENCE</scope>
    <source>
        <strain evidence="2">20211129_DDA</strain>
        <tissue evidence="2">Liver</tissue>
    </source>
</reference>
<dbReference type="AlphaFoldDB" id="A0AAV7NI63"/>
<evidence type="ECO:0000256" key="1">
    <source>
        <dbReference type="SAM" id="MobiDB-lite"/>
    </source>
</evidence>
<sequence>MWIKTGHLRPESRKMMRGILTGQRMGGDTFYSLMEESEAASSGYDLNKEDDSGSSEAESLSPAVGPRVRPQRQHRKRIMSKLVQLALQILPRGALRRSSGTTQELNCRNLREILRSPEARF</sequence>
<name>A0AAV7NI63_PLEWA</name>
<evidence type="ECO:0000313" key="2">
    <source>
        <dbReference type="EMBL" id="KAJ1114595.1"/>
    </source>
</evidence>
<accession>A0AAV7NI63</accession>
<gene>
    <name evidence="2" type="ORF">NDU88_002830</name>
</gene>
<dbReference type="Proteomes" id="UP001066276">
    <property type="component" value="Chromosome 8"/>
</dbReference>
<dbReference type="EMBL" id="JANPWB010000012">
    <property type="protein sequence ID" value="KAJ1114595.1"/>
    <property type="molecule type" value="Genomic_DNA"/>
</dbReference>